<dbReference type="OrthoDB" id="16464at2759"/>
<evidence type="ECO:0000256" key="1">
    <source>
        <dbReference type="SAM" id="Phobius"/>
    </source>
</evidence>
<feature type="transmembrane region" description="Helical" evidence="1">
    <location>
        <begin position="512"/>
        <end position="532"/>
    </location>
</feature>
<dbReference type="Proteomes" id="UP000186817">
    <property type="component" value="Unassembled WGS sequence"/>
</dbReference>
<gene>
    <name evidence="2" type="ORF">AK812_SmicGene11785</name>
</gene>
<accession>A0A1Q9EC86</accession>
<keyword evidence="3" id="KW-1185">Reference proteome</keyword>
<evidence type="ECO:0000313" key="2">
    <source>
        <dbReference type="EMBL" id="OLQ05050.1"/>
    </source>
</evidence>
<comment type="caution">
    <text evidence="2">The sequence shown here is derived from an EMBL/GenBank/DDBJ whole genome shotgun (WGS) entry which is preliminary data.</text>
</comment>
<evidence type="ECO:0000313" key="3">
    <source>
        <dbReference type="Proteomes" id="UP000186817"/>
    </source>
</evidence>
<keyword evidence="1" id="KW-0472">Membrane</keyword>
<feature type="transmembrane region" description="Helical" evidence="1">
    <location>
        <begin position="673"/>
        <end position="693"/>
    </location>
</feature>
<dbReference type="AlphaFoldDB" id="A0A1Q9EC86"/>
<name>A0A1Q9EC86_SYMMI</name>
<reference evidence="2 3" key="1">
    <citation type="submission" date="2016-02" db="EMBL/GenBank/DDBJ databases">
        <title>Genome analysis of coral dinoflagellate symbionts highlights evolutionary adaptations to a symbiotic lifestyle.</title>
        <authorList>
            <person name="Aranda M."/>
            <person name="Li Y."/>
            <person name="Liew Y.J."/>
            <person name="Baumgarten S."/>
            <person name="Simakov O."/>
            <person name="Wilson M."/>
            <person name="Piel J."/>
            <person name="Ashoor H."/>
            <person name="Bougouffa S."/>
            <person name="Bajic V.B."/>
            <person name="Ryu T."/>
            <person name="Ravasi T."/>
            <person name="Bayer T."/>
            <person name="Micklem G."/>
            <person name="Kim H."/>
            <person name="Bhak J."/>
            <person name="Lajeunesse T.C."/>
            <person name="Voolstra C.R."/>
        </authorList>
    </citation>
    <scope>NUCLEOTIDE SEQUENCE [LARGE SCALE GENOMIC DNA]</scope>
    <source>
        <strain evidence="2 3">CCMP2467</strain>
    </source>
</reference>
<keyword evidence="1" id="KW-1133">Transmembrane helix</keyword>
<dbReference type="EMBL" id="LSRX01000195">
    <property type="protein sequence ID" value="OLQ05050.1"/>
    <property type="molecule type" value="Genomic_DNA"/>
</dbReference>
<evidence type="ECO:0008006" key="4">
    <source>
        <dbReference type="Google" id="ProtNLM"/>
    </source>
</evidence>
<sequence length="729" mass="80867">MAKVAHEPPARGPTNGTEDCVDVESVVEPTRPSEVHPNHEPPSMASPVGLFGKFGVGTKGKTKSKSRLLLRTSTREVLSYRTLTLAESAYENAFLMRLITKTTLGKAHLLLLVNFFLQYSVVYLLSERTTGNQSLIKTKLFGQSNAIDATGICWQRDGDTRISCTPDEVALSVDFAVLDRDGDGRWTFAEAEALSSTHHATTGRYVNMTEFYKNIFRTMQQYAGPRHTECSLNDNIQAFDRDRGFWSDASIGNITSDGHVVVNYVDAAKQASWARYIPNSRLRKQLNGSIYSCNVPKCVDMDNGATDSSELACAGYNGFDACAGQWDDDDFHVKQLCCTCGGGSYSLTLTGLGHLPVNLPLDDFTNVRDFRICMQSAVQEVQQEDCIIKYTSIPRHVYDAEIATFAHFCLIPESDLCGNLHDQQLLPPWTVEISSSVPMFMKIAGLSSTASLGQLDVCEKAIQTFCRRIYTVQATLFLEQRLDVCGKKSSQITRNKKVVSYAASETYSDPTFGLTSLLFQGFLFLIVFLWGLASVTEFRNILVWWNIVSSLPKEDAEDCLLYQLPEDAEDEAEATLEVVGLTTQHRVSTVLLNLLPRSALQGCIFIVGIRYLLSVRNVSDLILNSLALTFLVTVDEMLFAAFAGEQNAAWIQNCKPLRGRSFWWLDWILRKTAIPVGLLIFIPILATLGYFVIANKLLTDQLAHATYCLCDMSGDVCHARQILAALATS</sequence>
<protein>
    <recommendedName>
        <fullName evidence="4">EF-hand domain-containing protein</fullName>
    </recommendedName>
</protein>
<proteinExistence type="predicted"/>
<organism evidence="2 3">
    <name type="scientific">Symbiodinium microadriaticum</name>
    <name type="common">Dinoflagellate</name>
    <name type="synonym">Zooxanthella microadriatica</name>
    <dbReference type="NCBI Taxonomy" id="2951"/>
    <lineage>
        <taxon>Eukaryota</taxon>
        <taxon>Sar</taxon>
        <taxon>Alveolata</taxon>
        <taxon>Dinophyceae</taxon>
        <taxon>Suessiales</taxon>
        <taxon>Symbiodiniaceae</taxon>
        <taxon>Symbiodinium</taxon>
    </lineage>
</organism>
<keyword evidence="1" id="KW-0812">Transmembrane</keyword>